<reference evidence="2 3" key="1">
    <citation type="journal article" date="2018" name="Front. Plant Sci.">
        <title>Red Clover (Trifolium pratense) and Zigzag Clover (T. medium) - A Picture of Genomic Similarities and Differences.</title>
        <authorList>
            <person name="Dluhosova J."/>
            <person name="Istvanek J."/>
            <person name="Nedelnik J."/>
            <person name="Repkova J."/>
        </authorList>
    </citation>
    <scope>NUCLEOTIDE SEQUENCE [LARGE SCALE GENOMIC DNA]</scope>
    <source>
        <strain evidence="3">cv. 10/8</strain>
        <tissue evidence="2">Leaf</tissue>
    </source>
</reference>
<name>A0A392UCS0_9FABA</name>
<dbReference type="EMBL" id="LXQA010771159">
    <property type="protein sequence ID" value="MCI70220.1"/>
    <property type="molecule type" value="Genomic_DNA"/>
</dbReference>
<feature type="compositionally biased region" description="Polar residues" evidence="1">
    <location>
        <begin position="7"/>
        <end position="27"/>
    </location>
</feature>
<evidence type="ECO:0000256" key="1">
    <source>
        <dbReference type="SAM" id="MobiDB-lite"/>
    </source>
</evidence>
<feature type="region of interest" description="Disordered" evidence="1">
    <location>
        <begin position="1"/>
        <end position="68"/>
    </location>
</feature>
<protein>
    <submittedName>
        <fullName evidence="2">Uncharacterized protein</fullName>
    </submittedName>
</protein>
<sequence length="68" mass="7265">ISPPSFGRTSNVPKASPHSQLHQTFSISEAAGSRPIISTAPKRTRSPPPSFSARETFDGGSLENNSER</sequence>
<keyword evidence="3" id="KW-1185">Reference proteome</keyword>
<proteinExistence type="predicted"/>
<dbReference type="AlphaFoldDB" id="A0A392UCS0"/>
<evidence type="ECO:0000313" key="3">
    <source>
        <dbReference type="Proteomes" id="UP000265520"/>
    </source>
</evidence>
<feature type="non-terminal residue" evidence="2">
    <location>
        <position position="1"/>
    </location>
</feature>
<comment type="caution">
    <text evidence="2">The sequence shown here is derived from an EMBL/GenBank/DDBJ whole genome shotgun (WGS) entry which is preliminary data.</text>
</comment>
<evidence type="ECO:0000313" key="2">
    <source>
        <dbReference type="EMBL" id="MCI70220.1"/>
    </source>
</evidence>
<organism evidence="2 3">
    <name type="scientific">Trifolium medium</name>
    <dbReference type="NCBI Taxonomy" id="97028"/>
    <lineage>
        <taxon>Eukaryota</taxon>
        <taxon>Viridiplantae</taxon>
        <taxon>Streptophyta</taxon>
        <taxon>Embryophyta</taxon>
        <taxon>Tracheophyta</taxon>
        <taxon>Spermatophyta</taxon>
        <taxon>Magnoliopsida</taxon>
        <taxon>eudicotyledons</taxon>
        <taxon>Gunneridae</taxon>
        <taxon>Pentapetalae</taxon>
        <taxon>rosids</taxon>
        <taxon>fabids</taxon>
        <taxon>Fabales</taxon>
        <taxon>Fabaceae</taxon>
        <taxon>Papilionoideae</taxon>
        <taxon>50 kb inversion clade</taxon>
        <taxon>NPAAA clade</taxon>
        <taxon>Hologalegina</taxon>
        <taxon>IRL clade</taxon>
        <taxon>Trifolieae</taxon>
        <taxon>Trifolium</taxon>
    </lineage>
</organism>
<accession>A0A392UCS0</accession>
<dbReference type="Proteomes" id="UP000265520">
    <property type="component" value="Unassembled WGS sequence"/>
</dbReference>